<organism evidence="1 2">
    <name type="scientific">Smallanthus sonchifolius</name>
    <dbReference type="NCBI Taxonomy" id="185202"/>
    <lineage>
        <taxon>Eukaryota</taxon>
        <taxon>Viridiplantae</taxon>
        <taxon>Streptophyta</taxon>
        <taxon>Embryophyta</taxon>
        <taxon>Tracheophyta</taxon>
        <taxon>Spermatophyta</taxon>
        <taxon>Magnoliopsida</taxon>
        <taxon>eudicotyledons</taxon>
        <taxon>Gunneridae</taxon>
        <taxon>Pentapetalae</taxon>
        <taxon>asterids</taxon>
        <taxon>campanulids</taxon>
        <taxon>Asterales</taxon>
        <taxon>Asteraceae</taxon>
        <taxon>Asteroideae</taxon>
        <taxon>Heliantheae alliance</taxon>
        <taxon>Millerieae</taxon>
        <taxon>Smallanthus</taxon>
    </lineage>
</organism>
<dbReference type="EMBL" id="CM042034">
    <property type="protein sequence ID" value="KAI3763399.1"/>
    <property type="molecule type" value="Genomic_DNA"/>
</dbReference>
<proteinExistence type="predicted"/>
<dbReference type="Proteomes" id="UP001056120">
    <property type="component" value="Linkage Group LG17"/>
</dbReference>
<sequence length="277" mass="31268">MPLTRSELAYPNRVSCMHAWLAPMQPTPPGSHMRNHTGLVHPDLRPPLFTATVRHHSSHRSRRLAILSPPCLLSPSCATTVSHPPAQGCYRVIAAIEYRHHSPRRPPLTAAVHHHRCEYRHRRHPRLRLPVVTPFTRNPPFSLSLSLSFYFRDNTQLLTPMHGDVEPELLQKPTPVVHRFLIDNHISKNLAIMAKAAIATHSGPLCWAIAVRYRLTASCLACCPHIGPLVVGIAVRYPPCGAADRYGYRDESPDTYLPRVILSSFLRPYIADQYVTR</sequence>
<name>A0ACB9EX07_9ASTR</name>
<accession>A0ACB9EX07</accession>
<keyword evidence="2" id="KW-1185">Reference proteome</keyword>
<protein>
    <submittedName>
        <fullName evidence="1">Uncharacterized protein</fullName>
    </submittedName>
</protein>
<gene>
    <name evidence="1" type="ORF">L1987_53856</name>
</gene>
<evidence type="ECO:0000313" key="2">
    <source>
        <dbReference type="Proteomes" id="UP001056120"/>
    </source>
</evidence>
<reference evidence="2" key="1">
    <citation type="journal article" date="2022" name="Mol. Ecol. Resour.">
        <title>The genomes of chicory, endive, great burdock and yacon provide insights into Asteraceae palaeo-polyploidization history and plant inulin production.</title>
        <authorList>
            <person name="Fan W."/>
            <person name="Wang S."/>
            <person name="Wang H."/>
            <person name="Wang A."/>
            <person name="Jiang F."/>
            <person name="Liu H."/>
            <person name="Zhao H."/>
            <person name="Xu D."/>
            <person name="Zhang Y."/>
        </authorList>
    </citation>
    <scope>NUCLEOTIDE SEQUENCE [LARGE SCALE GENOMIC DNA]</scope>
    <source>
        <strain evidence="2">cv. Yunnan</strain>
    </source>
</reference>
<evidence type="ECO:0000313" key="1">
    <source>
        <dbReference type="EMBL" id="KAI3763399.1"/>
    </source>
</evidence>
<comment type="caution">
    <text evidence="1">The sequence shown here is derived from an EMBL/GenBank/DDBJ whole genome shotgun (WGS) entry which is preliminary data.</text>
</comment>
<reference evidence="1 2" key="2">
    <citation type="journal article" date="2022" name="Mol. Ecol. Resour.">
        <title>The genomes of chicory, endive, great burdock and yacon provide insights into Asteraceae paleo-polyploidization history and plant inulin production.</title>
        <authorList>
            <person name="Fan W."/>
            <person name="Wang S."/>
            <person name="Wang H."/>
            <person name="Wang A."/>
            <person name="Jiang F."/>
            <person name="Liu H."/>
            <person name="Zhao H."/>
            <person name="Xu D."/>
            <person name="Zhang Y."/>
        </authorList>
    </citation>
    <scope>NUCLEOTIDE SEQUENCE [LARGE SCALE GENOMIC DNA]</scope>
    <source>
        <strain evidence="2">cv. Yunnan</strain>
        <tissue evidence="1">Leaves</tissue>
    </source>
</reference>